<evidence type="ECO:0000256" key="1">
    <source>
        <dbReference type="ARBA" id="ARBA00004651"/>
    </source>
</evidence>
<keyword evidence="4" id="KW-0547">Nucleotide-binding</keyword>
<keyword evidence="5" id="KW-0067">ATP-binding</keyword>
<evidence type="ECO:0000256" key="6">
    <source>
        <dbReference type="ARBA" id="ARBA00022989"/>
    </source>
</evidence>
<dbReference type="InterPro" id="IPR017871">
    <property type="entry name" value="ABC_transporter-like_CS"/>
</dbReference>
<comment type="subcellular location">
    <subcellularLocation>
        <location evidence="1">Cell membrane</location>
        <topology evidence="1">Multi-pass membrane protein</topology>
    </subcellularLocation>
</comment>
<dbReference type="PANTHER" id="PTHR43394:SF1">
    <property type="entry name" value="ATP-BINDING CASSETTE SUB-FAMILY B MEMBER 10, MITOCHONDRIAL"/>
    <property type="match status" value="1"/>
</dbReference>
<dbReference type="GO" id="GO:0016887">
    <property type="term" value="F:ATP hydrolysis activity"/>
    <property type="evidence" value="ECO:0007669"/>
    <property type="project" value="InterPro"/>
</dbReference>
<dbReference type="STRING" id="714315.GCA_000516535_00728"/>
<dbReference type="Gene3D" id="3.40.50.300">
    <property type="entry name" value="P-loop containing nucleotide triphosphate hydrolases"/>
    <property type="match status" value="1"/>
</dbReference>
<dbReference type="InterPro" id="IPR003439">
    <property type="entry name" value="ABC_transporter-like_ATP-bd"/>
</dbReference>
<dbReference type="OrthoDB" id="9762778at2"/>
<protein>
    <submittedName>
        <fullName evidence="8">ABC transporter</fullName>
    </submittedName>
</protein>
<dbReference type="SUPFAM" id="SSF52540">
    <property type="entry name" value="P-loop containing nucleoside triphosphate hydrolases"/>
    <property type="match status" value="1"/>
</dbReference>
<dbReference type="FunFam" id="1.20.1560.10:FF:000127">
    <property type="entry name" value="ABC transporter ATP-binding protein"/>
    <property type="match status" value="1"/>
</dbReference>
<evidence type="ECO:0000256" key="7">
    <source>
        <dbReference type="ARBA" id="ARBA00023136"/>
    </source>
</evidence>
<dbReference type="Pfam" id="PF00005">
    <property type="entry name" value="ABC_tran"/>
    <property type="match status" value="1"/>
</dbReference>
<dbReference type="InterPro" id="IPR039421">
    <property type="entry name" value="Type_1_exporter"/>
</dbReference>
<dbReference type="EMBL" id="AP019822">
    <property type="protein sequence ID" value="BBM35800.1"/>
    <property type="molecule type" value="Genomic_DNA"/>
</dbReference>
<keyword evidence="6" id="KW-1133">Transmembrane helix</keyword>
<dbReference type="InterPro" id="IPR003593">
    <property type="entry name" value="AAA+_ATPase"/>
</dbReference>
<dbReference type="InterPro" id="IPR011527">
    <property type="entry name" value="ABC1_TM_dom"/>
</dbReference>
<accession>A0A510J923</accession>
<evidence type="ECO:0000313" key="9">
    <source>
        <dbReference type="Proteomes" id="UP000321606"/>
    </source>
</evidence>
<dbReference type="SUPFAM" id="SSF90123">
    <property type="entry name" value="ABC transporter transmembrane region"/>
    <property type="match status" value="1"/>
</dbReference>
<evidence type="ECO:0000256" key="3">
    <source>
        <dbReference type="ARBA" id="ARBA00022692"/>
    </source>
</evidence>
<dbReference type="AlphaFoldDB" id="A0A510J923"/>
<gene>
    <name evidence="8" type="ORF">JCM16774_0730</name>
</gene>
<dbReference type="GO" id="GO:0005524">
    <property type="term" value="F:ATP binding"/>
    <property type="evidence" value="ECO:0007669"/>
    <property type="project" value="UniProtKB-KW"/>
</dbReference>
<keyword evidence="3" id="KW-0812">Transmembrane</keyword>
<keyword evidence="7" id="KW-0472">Membrane</keyword>
<dbReference type="Pfam" id="PF00664">
    <property type="entry name" value="ABC_membrane"/>
    <property type="match status" value="1"/>
</dbReference>
<dbReference type="RefSeq" id="WP_006807974.1">
    <property type="nucleotide sequence ID" value="NZ_AP019822.1"/>
</dbReference>
<dbReference type="InterPro" id="IPR027417">
    <property type="entry name" value="P-loop_NTPase"/>
</dbReference>
<name>A0A510J923_9FUSO</name>
<dbReference type="GO" id="GO:0005886">
    <property type="term" value="C:plasma membrane"/>
    <property type="evidence" value="ECO:0007669"/>
    <property type="project" value="UniProtKB-SubCell"/>
</dbReference>
<dbReference type="Proteomes" id="UP000321606">
    <property type="component" value="Chromosome"/>
</dbReference>
<reference evidence="8 9" key="1">
    <citation type="submission" date="2019-07" db="EMBL/GenBank/DDBJ databases">
        <title>Complete Genome Sequence of Leptotrichia goodfellowii Strain JCM 16774.</title>
        <authorList>
            <person name="Watanabe S."/>
            <person name="Cui L."/>
        </authorList>
    </citation>
    <scope>NUCLEOTIDE SEQUENCE [LARGE SCALE GENOMIC DNA]</scope>
    <source>
        <strain evidence="8 9">JCM16774</strain>
    </source>
</reference>
<evidence type="ECO:0000256" key="2">
    <source>
        <dbReference type="ARBA" id="ARBA00022448"/>
    </source>
</evidence>
<dbReference type="PROSITE" id="PS50929">
    <property type="entry name" value="ABC_TM1F"/>
    <property type="match status" value="1"/>
</dbReference>
<dbReference type="InterPro" id="IPR036640">
    <property type="entry name" value="ABC1_TM_sf"/>
</dbReference>
<dbReference type="Gene3D" id="1.20.1560.10">
    <property type="entry name" value="ABC transporter type 1, transmembrane domain"/>
    <property type="match status" value="1"/>
</dbReference>
<evidence type="ECO:0000313" key="8">
    <source>
        <dbReference type="EMBL" id="BBM35800.1"/>
    </source>
</evidence>
<dbReference type="SMART" id="SM00382">
    <property type="entry name" value="AAA"/>
    <property type="match status" value="1"/>
</dbReference>
<dbReference type="PROSITE" id="PS00211">
    <property type="entry name" value="ABC_TRANSPORTER_1"/>
    <property type="match status" value="1"/>
</dbReference>
<dbReference type="KEGG" id="lgo:JCM16774_0730"/>
<keyword evidence="2" id="KW-0813">Transport</keyword>
<proteinExistence type="predicted"/>
<dbReference type="PANTHER" id="PTHR43394">
    <property type="entry name" value="ATP-DEPENDENT PERMEASE MDL1, MITOCHONDRIAL"/>
    <property type="match status" value="1"/>
</dbReference>
<dbReference type="PROSITE" id="PS50893">
    <property type="entry name" value="ABC_TRANSPORTER_2"/>
    <property type="match status" value="1"/>
</dbReference>
<evidence type="ECO:0000256" key="5">
    <source>
        <dbReference type="ARBA" id="ARBA00022840"/>
    </source>
</evidence>
<dbReference type="FunFam" id="3.40.50.300:FF:000287">
    <property type="entry name" value="Multidrug ABC transporter ATP-binding protein"/>
    <property type="match status" value="1"/>
</dbReference>
<organism evidence="8 9">
    <name type="scientific">Pseudoleptotrichia goodfellowii</name>
    <dbReference type="NCBI Taxonomy" id="157692"/>
    <lineage>
        <taxon>Bacteria</taxon>
        <taxon>Fusobacteriati</taxon>
        <taxon>Fusobacteriota</taxon>
        <taxon>Fusobacteriia</taxon>
        <taxon>Fusobacteriales</taxon>
        <taxon>Leptotrichiaceae</taxon>
        <taxon>Pseudoleptotrichia</taxon>
    </lineage>
</organism>
<evidence type="ECO:0000256" key="4">
    <source>
        <dbReference type="ARBA" id="ARBA00022741"/>
    </source>
</evidence>
<dbReference type="GO" id="GO:0015421">
    <property type="term" value="F:ABC-type oligopeptide transporter activity"/>
    <property type="evidence" value="ECO:0007669"/>
    <property type="project" value="TreeGrafter"/>
</dbReference>
<sequence>MNNLKFLLKLSGQHKIKLIFSALFSIISTTLSAVPYILIYNIILELFKEAVDYNKIQNLVFITIIFIIIRVVTFVLSGIFSHVSAFNILYKIRIDLIKHMSKLNMGFFKKNTSGKLKKIINEDVEKLENFIAHQIPDLSSAFATPLIFLGIMIYYNWKLSLVLFIPVILGIIAQTGMMKSFMSRVDHFYKLVAKLNSTIMEYINAMNVMKAFNLSAKSFKDYRDNTQEYADYWIELTELSVPYYSAFLCLVDGGLFFIIPAGGIMLLNHQISIPVYILFLLMSTIFLNSLKSLFELSEKFSFLLKGMEKIIEIFDEKEQISGNIEFPQNFSQSLKYENITFAYNKTKVINNFSLDIKVGSTVALVGPSGSGKTTIGLLAGRFWDISEGKITVDGIDIKDISYDSLMDKISFVFQDTFMLHDTIYENIKMGKNYNSEQIEDAAKKAQIHDFIMSLPDKYETKIGEGGVKLSGGEQQRISIARAILKDTPIVILDEVTSYSDIENETKIQAALKTLLKGKTALIIAHRLYTIKNADNIVFMNKGKIVEQGTHEELLKNKADYWHLWSLYNEETEGQKC</sequence>
<dbReference type="CDD" id="cd07346">
    <property type="entry name" value="ABC_6TM_exporters"/>
    <property type="match status" value="1"/>
</dbReference>